<comment type="caution">
    <text evidence="1">The sequence shown here is derived from an EMBL/GenBank/DDBJ whole genome shotgun (WGS) entry which is preliminary data.</text>
</comment>
<dbReference type="Proteomes" id="UP001233999">
    <property type="component" value="Unassembled WGS sequence"/>
</dbReference>
<dbReference type="AlphaFoldDB" id="A0AAD7ZMY2"/>
<name>A0AAD7ZMY2_DIPPU</name>
<accession>A0AAD7ZMY2</accession>
<keyword evidence="2" id="KW-1185">Reference proteome</keyword>
<organism evidence="1 2">
    <name type="scientific">Diploptera punctata</name>
    <name type="common">Pacific beetle cockroach</name>
    <dbReference type="NCBI Taxonomy" id="6984"/>
    <lineage>
        <taxon>Eukaryota</taxon>
        <taxon>Metazoa</taxon>
        <taxon>Ecdysozoa</taxon>
        <taxon>Arthropoda</taxon>
        <taxon>Hexapoda</taxon>
        <taxon>Insecta</taxon>
        <taxon>Pterygota</taxon>
        <taxon>Neoptera</taxon>
        <taxon>Polyneoptera</taxon>
        <taxon>Dictyoptera</taxon>
        <taxon>Blattodea</taxon>
        <taxon>Blaberoidea</taxon>
        <taxon>Blaberidae</taxon>
        <taxon>Diplopterinae</taxon>
        <taxon>Diploptera</taxon>
    </lineage>
</organism>
<proteinExistence type="predicted"/>
<sequence length="121" mass="13477">GEVVSEAFRIAWNWIVNLFKEPTSPNMFLAGDPSVSDQIAYKATITRTTHVPYTLEFQLKHESQTITAISVLPINRDLQSPEVDIVEGGINWRHVKLCLSPAEEGRWGCDIKICGTPPPST</sequence>
<evidence type="ECO:0000313" key="2">
    <source>
        <dbReference type="Proteomes" id="UP001233999"/>
    </source>
</evidence>
<feature type="non-terminal residue" evidence="1">
    <location>
        <position position="1"/>
    </location>
</feature>
<dbReference type="EMBL" id="JASPKZ010007590">
    <property type="protein sequence ID" value="KAJ9583458.1"/>
    <property type="molecule type" value="Genomic_DNA"/>
</dbReference>
<reference evidence="1" key="1">
    <citation type="journal article" date="2023" name="IScience">
        <title>Live-bearing cockroach genome reveals convergent evolutionary mechanisms linked to viviparity in insects and beyond.</title>
        <authorList>
            <person name="Fouks B."/>
            <person name="Harrison M.C."/>
            <person name="Mikhailova A.A."/>
            <person name="Marchal E."/>
            <person name="English S."/>
            <person name="Carruthers M."/>
            <person name="Jennings E.C."/>
            <person name="Chiamaka E.L."/>
            <person name="Frigard R.A."/>
            <person name="Pippel M."/>
            <person name="Attardo G.M."/>
            <person name="Benoit J.B."/>
            <person name="Bornberg-Bauer E."/>
            <person name="Tobe S.S."/>
        </authorList>
    </citation>
    <scope>NUCLEOTIDE SEQUENCE</scope>
    <source>
        <strain evidence="1">Stay&amp;Tobe</strain>
    </source>
</reference>
<reference evidence="1" key="2">
    <citation type="submission" date="2023-05" db="EMBL/GenBank/DDBJ databases">
        <authorList>
            <person name="Fouks B."/>
        </authorList>
    </citation>
    <scope>NUCLEOTIDE SEQUENCE</scope>
    <source>
        <strain evidence="1">Stay&amp;Tobe</strain>
        <tissue evidence="1">Testes</tissue>
    </source>
</reference>
<dbReference type="InterPro" id="IPR031734">
    <property type="entry name" value="MBF2"/>
</dbReference>
<evidence type="ECO:0000313" key="1">
    <source>
        <dbReference type="EMBL" id="KAJ9583458.1"/>
    </source>
</evidence>
<protein>
    <submittedName>
        <fullName evidence="1">Uncharacterized protein</fullName>
    </submittedName>
</protein>
<dbReference type="Pfam" id="PF15868">
    <property type="entry name" value="MBF2"/>
    <property type="match status" value="1"/>
</dbReference>
<gene>
    <name evidence="1" type="ORF">L9F63_022200</name>
</gene>